<evidence type="ECO:0000313" key="7">
    <source>
        <dbReference type="Proteomes" id="UP000233387"/>
    </source>
</evidence>
<keyword evidence="2" id="KW-1277">Toxin-antitoxin system</keyword>
<organism evidence="6 7">
    <name type="scientific">Raineya orbicola</name>
    <dbReference type="NCBI Taxonomy" id="2016530"/>
    <lineage>
        <taxon>Bacteria</taxon>
        <taxon>Pseudomonadati</taxon>
        <taxon>Bacteroidota</taxon>
        <taxon>Cytophagia</taxon>
        <taxon>Cytophagales</taxon>
        <taxon>Raineyaceae</taxon>
        <taxon>Raineya</taxon>
    </lineage>
</organism>
<dbReference type="GO" id="GO:0016787">
    <property type="term" value="F:hydrolase activity"/>
    <property type="evidence" value="ECO:0007669"/>
    <property type="project" value="UniProtKB-KW"/>
</dbReference>
<dbReference type="InterPro" id="IPR008201">
    <property type="entry name" value="HepT-like"/>
</dbReference>
<keyword evidence="3" id="KW-0540">Nuclease</keyword>
<evidence type="ECO:0000256" key="1">
    <source>
        <dbReference type="ARBA" id="ARBA00022553"/>
    </source>
</evidence>
<keyword evidence="1" id="KW-0597">Phosphoprotein</keyword>
<dbReference type="Proteomes" id="UP000233387">
    <property type="component" value="Unassembled WGS sequence"/>
</dbReference>
<name>A0A2N3IJT1_9BACT</name>
<dbReference type="AlphaFoldDB" id="A0A2N3IJT1"/>
<evidence type="ECO:0008006" key="8">
    <source>
        <dbReference type="Google" id="ProtNLM"/>
    </source>
</evidence>
<dbReference type="PANTHER" id="PTHR34139:SF1">
    <property type="entry name" value="RNASE MJ1380-RELATED"/>
    <property type="match status" value="1"/>
</dbReference>
<sequence>MQDNLGDKVRLLHILEAVESILEYTAQVDFEIFTREKMRYDAVLRQIEIIGEAASRVSNELKSNTSNVEWRNIVGLRNIVIHQYFGVDDLLIWNIIQKISPN</sequence>
<dbReference type="GO" id="GO:0004540">
    <property type="term" value="F:RNA nuclease activity"/>
    <property type="evidence" value="ECO:0007669"/>
    <property type="project" value="InterPro"/>
</dbReference>
<keyword evidence="5" id="KW-0378">Hydrolase</keyword>
<dbReference type="EMBL" id="NKXO01000004">
    <property type="protein sequence ID" value="PKQ70585.1"/>
    <property type="molecule type" value="Genomic_DNA"/>
</dbReference>
<gene>
    <name evidence="6" type="ORF">Rain11_0315</name>
</gene>
<dbReference type="PANTHER" id="PTHR34139">
    <property type="entry name" value="UPF0331 PROTEIN MJ0127"/>
    <property type="match status" value="1"/>
</dbReference>
<protein>
    <recommendedName>
        <fullName evidence="8">DUF86 domain-containing protein</fullName>
    </recommendedName>
</protein>
<dbReference type="GO" id="GO:0000166">
    <property type="term" value="F:nucleotide binding"/>
    <property type="evidence" value="ECO:0007669"/>
    <property type="project" value="UniProtKB-KW"/>
</dbReference>
<dbReference type="Pfam" id="PF01934">
    <property type="entry name" value="HepT-like"/>
    <property type="match status" value="1"/>
</dbReference>
<keyword evidence="4" id="KW-0547">Nucleotide-binding</keyword>
<comment type="caution">
    <text evidence="6">The sequence shown here is derived from an EMBL/GenBank/DDBJ whole genome shotgun (WGS) entry which is preliminary data.</text>
</comment>
<evidence type="ECO:0000313" key="6">
    <source>
        <dbReference type="EMBL" id="PKQ70585.1"/>
    </source>
</evidence>
<evidence type="ECO:0000256" key="4">
    <source>
        <dbReference type="ARBA" id="ARBA00022741"/>
    </source>
</evidence>
<evidence type="ECO:0000256" key="2">
    <source>
        <dbReference type="ARBA" id="ARBA00022649"/>
    </source>
</evidence>
<evidence type="ECO:0000256" key="5">
    <source>
        <dbReference type="ARBA" id="ARBA00022801"/>
    </source>
</evidence>
<dbReference type="InterPro" id="IPR051813">
    <property type="entry name" value="HepT_RNase_toxin"/>
</dbReference>
<keyword evidence="7" id="KW-1185">Reference proteome</keyword>
<dbReference type="RefSeq" id="WP_101357581.1">
    <property type="nucleotide sequence ID" value="NZ_NKXO01000004.1"/>
</dbReference>
<reference evidence="6 7" key="1">
    <citation type="submission" date="2017-06" db="EMBL/GenBank/DDBJ databases">
        <title>Raineya orbicola gen. nov., sp. nov. a slightly thermophilic bacterium of the phylum Bacteroidetes and the description of Raineyaceae fam. nov.</title>
        <authorList>
            <person name="Albuquerque L."/>
            <person name="Polonia A.R.M."/>
            <person name="Barroso C."/>
            <person name="Froufe H.J.C."/>
            <person name="Lage O."/>
            <person name="Lobo-Da-Cunha A."/>
            <person name="Egas C."/>
            <person name="Da Costa M.S."/>
        </authorList>
    </citation>
    <scope>NUCLEOTIDE SEQUENCE [LARGE SCALE GENOMIC DNA]</scope>
    <source>
        <strain evidence="6 7">SPSPC-11</strain>
    </source>
</reference>
<proteinExistence type="predicted"/>
<dbReference type="GO" id="GO:0110001">
    <property type="term" value="C:toxin-antitoxin complex"/>
    <property type="evidence" value="ECO:0007669"/>
    <property type="project" value="InterPro"/>
</dbReference>
<accession>A0A2N3IJT1</accession>
<evidence type="ECO:0000256" key="3">
    <source>
        <dbReference type="ARBA" id="ARBA00022722"/>
    </source>
</evidence>
<dbReference type="OrthoDB" id="955324at2"/>